<evidence type="ECO:0000256" key="10">
    <source>
        <dbReference type="ARBA" id="ARBA00023204"/>
    </source>
</evidence>
<organism evidence="15">
    <name type="scientific">uncultured Chloroflexota bacterium</name>
    <dbReference type="NCBI Taxonomy" id="166587"/>
    <lineage>
        <taxon>Bacteria</taxon>
        <taxon>Bacillati</taxon>
        <taxon>Chloroflexota</taxon>
        <taxon>environmental samples</taxon>
    </lineage>
</organism>
<sequence length="507" mass="53195">MPRTKTFFTCQQCGAEAAKWLGRCPECSAWNSYTEEAKVTATARAVAAGLPADSRARPGAVAPERLADVSTEDAPRLHTGMGELDRVLGGGIVPGSLVLIGGDPGIGKSTLLLQTAANVAAQGGTVLYVSGEESARQVRLRAERLEAVAPSLYVLAETSLDSVLSQVDRLQPQLMIVDSIQTAYLEDVASSPGNVAQLRECTLRLMNLAKARELPIFLVGHVTKEGTIAGPRVLEHIVDCVLYLEGERFYSYRLLRAAKNRFGSTNEIGVFEMEQGGMREVANPSAAFLSERAASTSGSAVTMPLEGSRALLVEVQALTAGTSFGAPRRTAVGIDQNRLALLVAVLGKRLGLQLGSQDVYVNVVAGLKIAEPAVDLGVALAIGSSARETPIDRGTVAVGEIGLGGELRTVSQIERRLSEAARLGFERAIIPAADYRLLTGSRSGGAPVGLELQGAGSVAEAFELALGPAPTAAARGRADRRPEFAGMTAGRSSLDALIDESLLDEPL</sequence>
<dbReference type="Gene3D" id="3.40.50.300">
    <property type="entry name" value="P-loop containing nucleotide triphosphate hydrolases"/>
    <property type="match status" value="1"/>
</dbReference>
<dbReference type="GO" id="GO:0005524">
    <property type="term" value="F:ATP binding"/>
    <property type="evidence" value="ECO:0007669"/>
    <property type="project" value="UniProtKB-UniRule"/>
</dbReference>
<evidence type="ECO:0000256" key="7">
    <source>
        <dbReference type="ARBA" id="ARBA00022840"/>
    </source>
</evidence>
<dbReference type="AlphaFoldDB" id="A0A6J4K2F3"/>
<evidence type="ECO:0000256" key="3">
    <source>
        <dbReference type="ARBA" id="ARBA00022763"/>
    </source>
</evidence>
<dbReference type="PANTHER" id="PTHR32472">
    <property type="entry name" value="DNA REPAIR PROTEIN RADA"/>
    <property type="match status" value="1"/>
</dbReference>
<dbReference type="SUPFAM" id="SSF52540">
    <property type="entry name" value="P-loop containing nucleoside triphosphate hydrolases"/>
    <property type="match status" value="1"/>
</dbReference>
<dbReference type="InterPro" id="IPR041166">
    <property type="entry name" value="Rubredoxin_2"/>
</dbReference>
<dbReference type="FunFam" id="3.40.50.300:FF:000050">
    <property type="entry name" value="DNA repair protein RadA"/>
    <property type="match status" value="1"/>
</dbReference>
<keyword evidence="5" id="KW-0378">Hydrolase</keyword>
<evidence type="ECO:0000256" key="11">
    <source>
        <dbReference type="HAMAP-Rule" id="MF_01498"/>
    </source>
</evidence>
<accession>A0A6J4K2F3</accession>
<dbReference type="NCBIfam" id="TIGR00416">
    <property type="entry name" value="sms"/>
    <property type="match status" value="1"/>
</dbReference>
<keyword evidence="8 11" id="KW-0346">Stress response</keyword>
<evidence type="ECO:0000313" key="15">
    <source>
        <dbReference type="EMBL" id="CAA9293863.1"/>
    </source>
</evidence>
<comment type="domain">
    <text evidence="11">The middle region has homology to RecA with ATPase motifs including the RadA KNRFG motif, while the C-terminus is homologous to Lon protease.</text>
</comment>
<dbReference type="GO" id="GO:0016787">
    <property type="term" value="F:hydrolase activity"/>
    <property type="evidence" value="ECO:0007669"/>
    <property type="project" value="UniProtKB-KW"/>
</dbReference>
<feature type="domain" description="RecA family profile 1" evidence="14">
    <location>
        <begin position="73"/>
        <end position="222"/>
    </location>
</feature>
<reference evidence="15" key="1">
    <citation type="submission" date="2020-02" db="EMBL/GenBank/DDBJ databases">
        <authorList>
            <person name="Meier V. D."/>
        </authorList>
    </citation>
    <scope>NUCLEOTIDE SEQUENCE</scope>
    <source>
        <strain evidence="15">AVDCRST_MAG77</strain>
    </source>
</reference>
<comment type="similarity">
    <text evidence="11 13">Belongs to the RecA family. RadA subfamily.</text>
</comment>
<gene>
    <name evidence="11" type="primary">radA</name>
    <name evidence="15" type="ORF">AVDCRST_MAG77-5000</name>
</gene>
<evidence type="ECO:0000256" key="5">
    <source>
        <dbReference type="ARBA" id="ARBA00022801"/>
    </source>
</evidence>
<keyword evidence="7 11" id="KW-0067">ATP-binding</keyword>
<dbReference type="Pfam" id="PF13541">
    <property type="entry name" value="ChlI"/>
    <property type="match status" value="1"/>
</dbReference>
<evidence type="ECO:0000259" key="14">
    <source>
        <dbReference type="PROSITE" id="PS50162"/>
    </source>
</evidence>
<dbReference type="Pfam" id="PF13481">
    <property type="entry name" value="AAA_25"/>
    <property type="match status" value="1"/>
</dbReference>
<evidence type="ECO:0000256" key="13">
    <source>
        <dbReference type="RuleBase" id="RU003555"/>
    </source>
</evidence>
<dbReference type="InterPro" id="IPR003593">
    <property type="entry name" value="AAA+_ATPase"/>
</dbReference>
<dbReference type="SUPFAM" id="SSF54211">
    <property type="entry name" value="Ribosomal protein S5 domain 2-like"/>
    <property type="match status" value="1"/>
</dbReference>
<keyword evidence="2 11" id="KW-0547">Nucleotide-binding</keyword>
<keyword evidence="1 11" id="KW-0479">Metal-binding</keyword>
<evidence type="ECO:0000256" key="6">
    <source>
        <dbReference type="ARBA" id="ARBA00022833"/>
    </source>
</evidence>
<keyword evidence="6 13" id="KW-0862">Zinc</keyword>
<evidence type="ECO:0000256" key="1">
    <source>
        <dbReference type="ARBA" id="ARBA00022723"/>
    </source>
</evidence>
<dbReference type="InterPro" id="IPR020568">
    <property type="entry name" value="Ribosomal_Su5_D2-typ_SF"/>
</dbReference>
<dbReference type="SMART" id="SM00382">
    <property type="entry name" value="AAA"/>
    <property type="match status" value="1"/>
</dbReference>
<feature type="binding site" evidence="11">
    <location>
        <begin position="102"/>
        <end position="109"/>
    </location>
    <ligand>
        <name>ATP</name>
        <dbReference type="ChEBI" id="CHEBI:30616"/>
    </ligand>
</feature>
<dbReference type="GO" id="GO:0000725">
    <property type="term" value="P:recombinational repair"/>
    <property type="evidence" value="ECO:0007669"/>
    <property type="project" value="UniProtKB-UniRule"/>
</dbReference>
<dbReference type="InterPro" id="IPR027417">
    <property type="entry name" value="P-loop_NTPase"/>
</dbReference>
<keyword evidence="4 13" id="KW-0863">Zinc-finger</keyword>
<evidence type="ECO:0000256" key="9">
    <source>
        <dbReference type="ARBA" id="ARBA00023125"/>
    </source>
</evidence>
<dbReference type="PANTHER" id="PTHR32472:SF10">
    <property type="entry name" value="DNA REPAIR PROTEIN RADA-LIKE PROTEIN"/>
    <property type="match status" value="1"/>
</dbReference>
<name>A0A6J4K2F3_9CHLR</name>
<dbReference type="InterPro" id="IPR014721">
    <property type="entry name" value="Ribsml_uS5_D2-typ_fold_subgr"/>
</dbReference>
<dbReference type="Gene3D" id="3.30.230.10">
    <property type="match status" value="1"/>
</dbReference>
<dbReference type="GO" id="GO:0008270">
    <property type="term" value="F:zinc ion binding"/>
    <property type="evidence" value="ECO:0007669"/>
    <property type="project" value="UniProtKB-KW"/>
</dbReference>
<keyword evidence="9 11" id="KW-0238">DNA-binding</keyword>
<dbReference type="GO" id="GO:0140664">
    <property type="term" value="F:ATP-dependent DNA damage sensor activity"/>
    <property type="evidence" value="ECO:0007669"/>
    <property type="project" value="InterPro"/>
</dbReference>
<keyword evidence="3 11" id="KW-0227">DNA damage</keyword>
<dbReference type="GO" id="GO:0003684">
    <property type="term" value="F:damaged DNA binding"/>
    <property type="evidence" value="ECO:0007669"/>
    <property type="project" value="InterPro"/>
</dbReference>
<dbReference type="InterPro" id="IPR020588">
    <property type="entry name" value="RecA_ATP-bd"/>
</dbReference>
<dbReference type="EMBL" id="CADCTC010000261">
    <property type="protein sequence ID" value="CAA9293863.1"/>
    <property type="molecule type" value="Genomic_DNA"/>
</dbReference>
<comment type="function">
    <text evidence="11">Plays a role in repairing double-strand DNA breaks, probably involving stabilizing or processing branched DNA or blocked replication forks.</text>
</comment>
<proteinExistence type="inferred from homology"/>
<feature type="short sequence motif" description="RadA KNRFG motif" evidence="11">
    <location>
        <begin position="259"/>
        <end position="263"/>
    </location>
</feature>
<evidence type="ECO:0000256" key="4">
    <source>
        <dbReference type="ARBA" id="ARBA00022771"/>
    </source>
</evidence>
<dbReference type="GO" id="GO:0005829">
    <property type="term" value="C:cytosol"/>
    <property type="evidence" value="ECO:0007669"/>
    <property type="project" value="TreeGrafter"/>
</dbReference>
<keyword evidence="10 11" id="KW-0234">DNA repair</keyword>
<dbReference type="Pfam" id="PF18073">
    <property type="entry name" value="Zn_ribbon_LapB"/>
    <property type="match status" value="1"/>
</dbReference>
<dbReference type="PROSITE" id="PS50162">
    <property type="entry name" value="RECA_2"/>
    <property type="match status" value="1"/>
</dbReference>
<dbReference type="CDD" id="cd01121">
    <property type="entry name" value="RadA_SMS_N"/>
    <property type="match status" value="1"/>
</dbReference>
<feature type="region of interest" description="Lon-protease-like" evidence="11">
    <location>
        <begin position="358"/>
        <end position="507"/>
    </location>
</feature>
<evidence type="ECO:0000256" key="8">
    <source>
        <dbReference type="ARBA" id="ARBA00023016"/>
    </source>
</evidence>
<dbReference type="HAMAP" id="MF_01498">
    <property type="entry name" value="RadA_bact"/>
    <property type="match status" value="1"/>
</dbReference>
<dbReference type="InterPro" id="IPR004504">
    <property type="entry name" value="DNA_repair_RadA"/>
</dbReference>
<dbReference type="PRINTS" id="PR01874">
    <property type="entry name" value="DNAREPAIRADA"/>
</dbReference>
<evidence type="ECO:0000256" key="12">
    <source>
        <dbReference type="NCBIfam" id="TIGR00416"/>
    </source>
</evidence>
<evidence type="ECO:0000256" key="2">
    <source>
        <dbReference type="ARBA" id="ARBA00022741"/>
    </source>
</evidence>
<comment type="function">
    <text evidence="13">DNA-dependent ATPase involved in processing of recombination intermediates, plays a role in repairing DNA breaks. Stimulates the branch migration of RecA-mediated strand transfer reactions, allowing the 3' invading strand to extend heteroduplex DNA faster. Binds ssDNA in the presence of ADP but not other nucleotides, has ATPase activity that is stimulated by ssDNA and various branched DNA structures, but inhibited by SSB. Does not have RecA's homology-searching function.</text>
</comment>
<protein>
    <recommendedName>
        <fullName evidence="11 12">DNA repair protein RadA</fullName>
    </recommendedName>
</protein>